<comment type="similarity">
    <text evidence="1">Belongs to the taxilin family.</text>
</comment>
<proteinExistence type="inferred from homology"/>
<feature type="compositionally biased region" description="Basic and acidic residues" evidence="3">
    <location>
        <begin position="33"/>
        <end position="44"/>
    </location>
</feature>
<dbReference type="EMBL" id="SWFS01000548">
    <property type="protein sequence ID" value="KAA8898274.1"/>
    <property type="molecule type" value="Genomic_DNA"/>
</dbReference>
<dbReference type="VEuPathDB" id="FungiDB:TRICI_006592"/>
<feature type="compositionally biased region" description="Basic and acidic residues" evidence="3">
    <location>
        <begin position="71"/>
        <end position="83"/>
    </location>
</feature>
<keyword evidence="5" id="KW-1185">Reference proteome</keyword>
<feature type="region of interest" description="Disordered" evidence="3">
    <location>
        <begin position="444"/>
        <end position="513"/>
    </location>
</feature>
<feature type="region of interest" description="Disordered" evidence="3">
    <location>
        <begin position="728"/>
        <end position="760"/>
    </location>
</feature>
<feature type="compositionally biased region" description="Basic and acidic residues" evidence="3">
    <location>
        <begin position="482"/>
        <end position="513"/>
    </location>
</feature>
<evidence type="ECO:0000313" key="5">
    <source>
        <dbReference type="Proteomes" id="UP000761534"/>
    </source>
</evidence>
<accession>A0A642UG22</accession>
<gene>
    <name evidence="4" type="ORF">TRICI_006592</name>
</gene>
<reference evidence="4" key="1">
    <citation type="journal article" date="2019" name="G3 (Bethesda)">
        <title>Genome Assemblies of Two Rare Opportunistic Yeast Pathogens: Diutina rugosa (syn. Candida rugosa) and Trichomonascus ciferrii (syn. Candida ciferrii).</title>
        <authorList>
            <person name="Mixao V."/>
            <person name="Saus E."/>
            <person name="Hansen A.P."/>
            <person name="Lass-Florl C."/>
            <person name="Gabaldon T."/>
        </authorList>
    </citation>
    <scope>NUCLEOTIDE SEQUENCE</scope>
    <source>
        <strain evidence="4">CBS 4856</strain>
    </source>
</reference>
<dbReference type="AlphaFoldDB" id="A0A642UG22"/>
<evidence type="ECO:0000256" key="1">
    <source>
        <dbReference type="ARBA" id="ARBA00009550"/>
    </source>
</evidence>
<dbReference type="Pfam" id="PF09728">
    <property type="entry name" value="Taxilin"/>
    <property type="match status" value="1"/>
</dbReference>
<sequence>MANKKKKSGGVAANNSGGGQQQQQQETSPQEQLRNEYREKKMEEAGGSPSRRPSPGFLFSASQLADGKMPSSKEDGTGEEKEVTLPPMRGAKTSSITDRHPQLMSKEVYMAKQNSVFKDLSGYSSWKQLSEEQKNKDREDTYLTKITEYVIAGLDESIYNEFLEQRYIMDEVEYAGQEALSIVADDEQTHCRLQRLITDFATLKAQVSRLELEFVKMRKARIAAETEVTDIRSYYQKEMIKRIKLEELCRCLNRKVVSYEKKAKDRSQQRAISSVDGDGSSHSAEAIDQWESTISRLISSLSDPSSDKRSVKDKTRELKNALKLFFKQYKACEDYYRHRVSMKNLEIQVYLARLEKYKQTYEREAKRAQLLSEQVEISAKTENELRTRVMQCEEKLAESSDLIDQSQGMFDKVKNHMLAMKENQSLRDEVAELKKQLVQERKEKEFYKSRANTPAASTPKAAPSSNHNNGTSPKKGQSQPNGDKKMNGGVSRAEESNRKYANEYPRAARTDDMSRIYRPGDRIIRKGFKGTVVDPVHPVNIKPGSTVVELGDEVGDIVPATYETFSNDAHKAWFKDSLLSAQEYHEAKRDSQRQHRHSEDDDEEDEEGYSESEEYDEGSEYDSTEERGQLHCPLFLPEFDPRVANQFLEGSIDRLGRAEQEDDDKTGMSTVDYFKEFFGFDITGKSFSEILNTYSKRSAGACKESNCPIHSQDSKVTKTWNDLMLEFQNHSDQGPKSSNGSRLIRNRPVFGPERPPDMLK</sequence>
<dbReference type="InterPro" id="IPR026183">
    <property type="entry name" value="Taxilin_fam"/>
</dbReference>
<dbReference type="GO" id="GO:0019905">
    <property type="term" value="F:syntaxin binding"/>
    <property type="evidence" value="ECO:0007669"/>
    <property type="project" value="InterPro"/>
</dbReference>
<organism evidence="4 5">
    <name type="scientific">Trichomonascus ciferrii</name>
    <dbReference type="NCBI Taxonomy" id="44093"/>
    <lineage>
        <taxon>Eukaryota</taxon>
        <taxon>Fungi</taxon>
        <taxon>Dikarya</taxon>
        <taxon>Ascomycota</taxon>
        <taxon>Saccharomycotina</taxon>
        <taxon>Dipodascomycetes</taxon>
        <taxon>Dipodascales</taxon>
        <taxon>Trichomonascaceae</taxon>
        <taxon>Trichomonascus</taxon>
        <taxon>Trichomonascus ciferrii complex</taxon>
    </lineage>
</organism>
<feature type="region of interest" description="Disordered" evidence="3">
    <location>
        <begin position="585"/>
        <end position="627"/>
    </location>
</feature>
<evidence type="ECO:0000256" key="3">
    <source>
        <dbReference type="SAM" id="MobiDB-lite"/>
    </source>
</evidence>
<feature type="coiled-coil region" evidence="2">
    <location>
        <begin position="347"/>
        <end position="374"/>
    </location>
</feature>
<keyword evidence="2" id="KW-0175">Coiled coil</keyword>
<evidence type="ECO:0000313" key="4">
    <source>
        <dbReference type="EMBL" id="KAA8898274.1"/>
    </source>
</evidence>
<dbReference type="OrthoDB" id="425555at2759"/>
<feature type="region of interest" description="Disordered" evidence="3">
    <location>
        <begin position="1"/>
        <end position="97"/>
    </location>
</feature>
<feature type="compositionally biased region" description="Polar residues" evidence="3">
    <location>
        <begin position="467"/>
        <end position="481"/>
    </location>
</feature>
<feature type="compositionally biased region" description="Basic and acidic residues" evidence="3">
    <location>
        <begin position="585"/>
        <end position="599"/>
    </location>
</feature>
<dbReference type="Proteomes" id="UP000761534">
    <property type="component" value="Unassembled WGS sequence"/>
</dbReference>
<protein>
    <submittedName>
        <fullName evidence="4">Uncharacterized protein</fullName>
    </submittedName>
</protein>
<name>A0A642UG22_9ASCO</name>
<feature type="compositionally biased region" description="Polar residues" evidence="3">
    <location>
        <begin position="728"/>
        <end position="741"/>
    </location>
</feature>
<feature type="compositionally biased region" description="Low complexity" evidence="3">
    <location>
        <begin position="451"/>
        <end position="466"/>
    </location>
</feature>
<comment type="caution">
    <text evidence="4">The sequence shown here is derived from an EMBL/GenBank/DDBJ whole genome shotgun (WGS) entry which is preliminary data.</text>
</comment>
<feature type="compositionally biased region" description="Acidic residues" evidence="3">
    <location>
        <begin position="600"/>
        <end position="623"/>
    </location>
</feature>
<evidence type="ECO:0000256" key="2">
    <source>
        <dbReference type="SAM" id="Coils"/>
    </source>
</evidence>